<keyword evidence="3" id="KW-1185">Reference proteome</keyword>
<dbReference type="AlphaFoldDB" id="A0A9N8X2J5"/>
<evidence type="ECO:0000256" key="1">
    <source>
        <dbReference type="SAM" id="SignalP"/>
    </source>
</evidence>
<evidence type="ECO:0000313" key="3">
    <source>
        <dbReference type="Proteomes" id="UP000789704"/>
    </source>
</evidence>
<gene>
    <name evidence="2" type="ORF">LMG31841_03128</name>
</gene>
<feature type="chain" id="PRO_5040238988" description="Surface antigen" evidence="1">
    <location>
        <begin position="29"/>
        <end position="171"/>
    </location>
</feature>
<keyword evidence="1" id="KW-0732">Signal</keyword>
<comment type="caution">
    <text evidence="2">The sequence shown here is derived from an EMBL/GenBank/DDBJ whole genome shotgun (WGS) entry which is preliminary data.</text>
</comment>
<proteinExistence type="predicted"/>
<reference evidence="2" key="1">
    <citation type="submission" date="2021-04" db="EMBL/GenBank/DDBJ databases">
        <authorList>
            <person name="Vanwijnsberghe S."/>
        </authorList>
    </citation>
    <scope>NUCLEOTIDE SEQUENCE</scope>
    <source>
        <strain evidence="2">LMG 31841</strain>
    </source>
</reference>
<evidence type="ECO:0000313" key="2">
    <source>
        <dbReference type="EMBL" id="CAG4902628.1"/>
    </source>
</evidence>
<sequence>MCNLGHGTIAGMCVACLACIACTTPVASQPVASDPLNDPALTCRMVSGQAEIDGVQQQIVGHACRQPDGTWQIVQDADGNDAAIYPIPAYPYYPYYPYYDPWYWGPPIAIGVGGSFIFVDHFHHFHHMDHVHFGHPPNGMGMHGGFHGGGGFHGMGGVRPAGGMSGGRGRH</sequence>
<name>A0A9N8X2J5_9BURK</name>
<organism evidence="2 3">
    <name type="scientific">Paraburkholderia saeva</name>
    <dbReference type="NCBI Taxonomy" id="2777537"/>
    <lineage>
        <taxon>Bacteria</taxon>
        <taxon>Pseudomonadati</taxon>
        <taxon>Pseudomonadota</taxon>
        <taxon>Betaproteobacteria</taxon>
        <taxon>Burkholderiales</taxon>
        <taxon>Burkholderiaceae</taxon>
        <taxon>Paraburkholderia</taxon>
    </lineage>
</organism>
<accession>A0A9N8X2J5</accession>
<protein>
    <recommendedName>
        <fullName evidence="4">Surface antigen</fullName>
    </recommendedName>
</protein>
<evidence type="ECO:0008006" key="4">
    <source>
        <dbReference type="Google" id="ProtNLM"/>
    </source>
</evidence>
<feature type="signal peptide" evidence="1">
    <location>
        <begin position="1"/>
        <end position="28"/>
    </location>
</feature>
<dbReference type="Proteomes" id="UP000789704">
    <property type="component" value="Unassembled WGS sequence"/>
</dbReference>
<dbReference type="EMBL" id="CAJQZC010000005">
    <property type="protein sequence ID" value="CAG4902628.1"/>
    <property type="molecule type" value="Genomic_DNA"/>
</dbReference>